<organism evidence="2">
    <name type="scientific">viral metagenome</name>
    <dbReference type="NCBI Taxonomy" id="1070528"/>
    <lineage>
        <taxon>unclassified sequences</taxon>
        <taxon>metagenomes</taxon>
        <taxon>organismal metagenomes</taxon>
    </lineage>
</organism>
<feature type="transmembrane region" description="Helical" evidence="1">
    <location>
        <begin position="6"/>
        <end position="31"/>
    </location>
</feature>
<dbReference type="EMBL" id="MN740961">
    <property type="protein sequence ID" value="QHU19992.1"/>
    <property type="molecule type" value="Genomic_DNA"/>
</dbReference>
<name>A0A6C0KPU0_9ZZZZ</name>
<keyword evidence="1" id="KW-0812">Transmembrane</keyword>
<proteinExistence type="predicted"/>
<sequence>MPGQQTYHFGVPAVLVWVSHIVIGLLLIYVSYLIIERKNINKWLGILLFVIGLIGAIYHIHIWYVERSENKE</sequence>
<keyword evidence="1" id="KW-1133">Transmembrane helix</keyword>
<accession>A0A6C0KPU0</accession>
<feature type="transmembrane region" description="Helical" evidence="1">
    <location>
        <begin position="43"/>
        <end position="64"/>
    </location>
</feature>
<protein>
    <submittedName>
        <fullName evidence="2">Uncharacterized protein</fullName>
    </submittedName>
</protein>
<keyword evidence="1" id="KW-0472">Membrane</keyword>
<reference evidence="2" key="1">
    <citation type="journal article" date="2020" name="Nature">
        <title>Giant virus diversity and host interactions through global metagenomics.</title>
        <authorList>
            <person name="Schulz F."/>
            <person name="Roux S."/>
            <person name="Paez-Espino D."/>
            <person name="Jungbluth S."/>
            <person name="Walsh D.A."/>
            <person name="Denef V.J."/>
            <person name="McMahon K.D."/>
            <person name="Konstantinidis K.T."/>
            <person name="Eloe-Fadrosh E.A."/>
            <person name="Kyrpides N.C."/>
            <person name="Woyke T."/>
        </authorList>
    </citation>
    <scope>NUCLEOTIDE SEQUENCE</scope>
    <source>
        <strain evidence="2">GVMAG-S-3300013014-136</strain>
    </source>
</reference>
<dbReference type="AlphaFoldDB" id="A0A6C0KPU0"/>
<evidence type="ECO:0000313" key="2">
    <source>
        <dbReference type="EMBL" id="QHU19992.1"/>
    </source>
</evidence>
<evidence type="ECO:0000256" key="1">
    <source>
        <dbReference type="SAM" id="Phobius"/>
    </source>
</evidence>